<protein>
    <submittedName>
        <fullName evidence="1">Uncharacterized protein</fullName>
    </submittedName>
</protein>
<dbReference type="RefSeq" id="WP_171709253.1">
    <property type="nucleotide sequence ID" value="NZ_JAAVLW010000003.1"/>
</dbReference>
<dbReference type="AlphaFoldDB" id="A0A7Y4H2A4"/>
<keyword evidence="2" id="KW-1185">Reference proteome</keyword>
<name>A0A7Y4H2A4_9BRAD</name>
<evidence type="ECO:0000313" key="1">
    <source>
        <dbReference type="EMBL" id="NOJ46340.1"/>
    </source>
</evidence>
<proteinExistence type="predicted"/>
<sequence>MNGLAIMENVRRYRTVASLYRQTAAFRPLRSDSLLAQAREWEYRAVAELEAYFGAFCQAASGNAPSHTAGCAMN</sequence>
<dbReference type="Proteomes" id="UP000528734">
    <property type="component" value="Unassembled WGS sequence"/>
</dbReference>
<comment type="caution">
    <text evidence="1">The sequence shown here is derived from an EMBL/GenBank/DDBJ whole genome shotgun (WGS) entry which is preliminary data.</text>
</comment>
<accession>A0A7Y4H2A4</accession>
<organism evidence="1 2">
    <name type="scientific">Bradyrhizobium archetypum</name>
    <dbReference type="NCBI Taxonomy" id="2721160"/>
    <lineage>
        <taxon>Bacteria</taxon>
        <taxon>Pseudomonadati</taxon>
        <taxon>Pseudomonadota</taxon>
        <taxon>Alphaproteobacteria</taxon>
        <taxon>Hyphomicrobiales</taxon>
        <taxon>Nitrobacteraceae</taxon>
        <taxon>Bradyrhizobium</taxon>
    </lineage>
</organism>
<gene>
    <name evidence="1" type="ORF">HCN50_08800</name>
</gene>
<reference evidence="1 2" key="1">
    <citation type="submission" date="2020-03" db="EMBL/GenBank/DDBJ databases">
        <title>Bradyrhizobium diversity isolated from nodules of Muelleranthus trifoliolatus.</title>
        <authorList>
            <person name="Klepa M."/>
            <person name="Helene L."/>
            <person name="Hungria M."/>
        </authorList>
    </citation>
    <scope>NUCLEOTIDE SEQUENCE [LARGE SCALE GENOMIC DNA]</scope>
    <source>
        <strain evidence="1 2">WSM 1744</strain>
    </source>
</reference>
<dbReference type="EMBL" id="JAAVLW010000003">
    <property type="protein sequence ID" value="NOJ46340.1"/>
    <property type="molecule type" value="Genomic_DNA"/>
</dbReference>
<evidence type="ECO:0000313" key="2">
    <source>
        <dbReference type="Proteomes" id="UP000528734"/>
    </source>
</evidence>